<evidence type="ECO:0000256" key="2">
    <source>
        <dbReference type="HAMAP-Rule" id="MF_02128"/>
    </source>
</evidence>
<feature type="binding site" evidence="2">
    <location>
        <position position="82"/>
    </location>
    <ligand>
        <name>Mg(2+)</name>
        <dbReference type="ChEBI" id="CHEBI:18420"/>
        <label>4</label>
    </ligand>
</feature>
<feature type="binding site" evidence="2">
    <location>
        <position position="82"/>
    </location>
    <ligand>
        <name>Mg(2+)</name>
        <dbReference type="ChEBI" id="CHEBI:18420"/>
        <label>3</label>
    </ligand>
</feature>
<comment type="caution">
    <text evidence="5">The sequence shown here is derived from an EMBL/GenBank/DDBJ whole genome shotgun (WGS) entry which is preliminary data.</text>
</comment>
<dbReference type="GO" id="GO:0005524">
    <property type="term" value="F:ATP binding"/>
    <property type="evidence" value="ECO:0007669"/>
    <property type="project" value="UniProtKB-UniRule"/>
</dbReference>
<evidence type="ECO:0000256" key="1">
    <source>
        <dbReference type="ARBA" id="ARBA00022977"/>
    </source>
</evidence>
<feature type="binding site" evidence="2">
    <location>
        <position position="286"/>
    </location>
    <ligand>
        <name>substrate</name>
    </ligand>
</feature>
<dbReference type="OrthoDB" id="9802811at2"/>
<keyword evidence="2" id="KW-0479">Metal-binding</keyword>
<keyword evidence="2" id="KW-0547">Nucleotide-binding</keyword>
<dbReference type="PANTHER" id="PTHR30270">
    <property type="entry name" value="THIAMINE-MONOPHOSPHATE KINASE"/>
    <property type="match status" value="1"/>
</dbReference>
<dbReference type="GO" id="GO:0000287">
    <property type="term" value="F:magnesium ion binding"/>
    <property type="evidence" value="ECO:0007669"/>
    <property type="project" value="UniProtKB-UniRule"/>
</dbReference>
<accession>A0A399RUN4</accession>
<comment type="pathway">
    <text evidence="2">Cofactor biosynthesis; thiamine diphosphate biosynthesis; thiamine diphosphate from thiamine phosphate: step 1/1.</text>
</comment>
<name>A0A399RUN4_9BACT</name>
<keyword evidence="2" id="KW-0067">ATP-binding</keyword>
<dbReference type="EMBL" id="QWGE01000006">
    <property type="protein sequence ID" value="RIJ34033.1"/>
    <property type="molecule type" value="Genomic_DNA"/>
</dbReference>
<evidence type="ECO:0000259" key="3">
    <source>
        <dbReference type="Pfam" id="PF00586"/>
    </source>
</evidence>
<comment type="miscellaneous">
    <text evidence="2">Reaction mechanism of ThiL seems to utilize a direct, inline transfer of the gamma-phosphate of ATP to TMP rather than a phosphorylated enzyme intermediate.</text>
</comment>
<dbReference type="Pfam" id="PF00586">
    <property type="entry name" value="AIRS"/>
    <property type="match status" value="1"/>
</dbReference>
<dbReference type="InterPro" id="IPR016188">
    <property type="entry name" value="PurM-like_N"/>
</dbReference>
<dbReference type="HAMAP" id="MF_02128">
    <property type="entry name" value="TMP_kinase"/>
    <property type="match status" value="1"/>
</dbReference>
<feature type="domain" description="PurM-like C-terminal" evidence="4">
    <location>
        <begin position="163"/>
        <end position="318"/>
    </location>
</feature>
<dbReference type="NCBIfam" id="TIGR01379">
    <property type="entry name" value="thiL"/>
    <property type="match status" value="1"/>
</dbReference>
<keyword evidence="6" id="KW-1185">Reference proteome</keyword>
<dbReference type="PANTHER" id="PTHR30270:SF0">
    <property type="entry name" value="THIAMINE-MONOPHOSPHATE KINASE"/>
    <property type="match status" value="1"/>
</dbReference>
<feature type="binding site" evidence="2">
    <location>
        <position position="37"/>
    </location>
    <ligand>
        <name>Mg(2+)</name>
        <dbReference type="ChEBI" id="CHEBI:18420"/>
        <label>4</label>
    </ligand>
</feature>
<keyword evidence="2" id="KW-0460">Magnesium</keyword>
<feature type="binding site" evidence="2">
    <location>
        <position position="53"/>
    </location>
    <ligand>
        <name>Mg(2+)</name>
        <dbReference type="ChEBI" id="CHEBI:18420"/>
        <label>1</label>
    </ligand>
</feature>
<feature type="binding site" evidence="2">
    <location>
        <position position="130"/>
    </location>
    <ligand>
        <name>Mg(2+)</name>
        <dbReference type="ChEBI" id="CHEBI:18420"/>
        <label>1</label>
    </ligand>
</feature>
<organism evidence="5 6">
    <name type="scientific">Pontibacter oryzae</name>
    <dbReference type="NCBI Taxonomy" id="2304593"/>
    <lineage>
        <taxon>Bacteria</taxon>
        <taxon>Pseudomonadati</taxon>
        <taxon>Bacteroidota</taxon>
        <taxon>Cytophagia</taxon>
        <taxon>Cytophagales</taxon>
        <taxon>Hymenobacteraceae</taxon>
        <taxon>Pontibacter</taxon>
    </lineage>
</organism>
<dbReference type="EC" id="2.7.4.16" evidence="2"/>
<dbReference type="AlphaFoldDB" id="A0A399RUN4"/>
<comment type="similarity">
    <text evidence="2">Belongs to the thiamine-monophosphate kinase family.</text>
</comment>
<feature type="binding site" evidence="2">
    <location>
        <position position="236"/>
    </location>
    <ligand>
        <name>Mg(2+)</name>
        <dbReference type="ChEBI" id="CHEBI:18420"/>
        <label>5</label>
    </ligand>
</feature>
<feature type="binding site" evidence="2">
    <location>
        <position position="338"/>
    </location>
    <ligand>
        <name>substrate</name>
    </ligand>
</feature>
<reference evidence="6" key="1">
    <citation type="submission" date="2018-08" db="EMBL/GenBank/DDBJ databases">
        <title>Mucilaginibacter sp. MYSH2.</title>
        <authorList>
            <person name="Seo T."/>
        </authorList>
    </citation>
    <scope>NUCLEOTIDE SEQUENCE [LARGE SCALE GENOMIC DNA]</scope>
    <source>
        <strain evidence="6">KIRAN</strain>
    </source>
</reference>
<comment type="function">
    <text evidence="2">Catalyzes the ATP-dependent phosphorylation of thiamine-monophosphate (TMP) to form thiamine-pyrophosphate (TPP), the active form of vitamin B1.</text>
</comment>
<evidence type="ECO:0000313" key="6">
    <source>
        <dbReference type="Proteomes" id="UP000266005"/>
    </source>
</evidence>
<dbReference type="CDD" id="cd02194">
    <property type="entry name" value="ThiL"/>
    <property type="match status" value="1"/>
</dbReference>
<keyword evidence="2 5" id="KW-0808">Transferase</keyword>
<dbReference type="InterPro" id="IPR036676">
    <property type="entry name" value="PurM-like_C_sf"/>
</dbReference>
<sequence>MSEYTPLSAVGEFGLIRKIKEKIELRNNSTIKGIGDDAAVLAPQEKQVVVSSDMLLESVHFDLTFCPLKHLGYKAVAVNVSDIAAMNAKPTQITVNIAVGARFTVEAVEELYEGIRLACESYKVDLVGGDTTSSRAGLVISVTAIGEAKPEEIVYRNGAKVNDLVCVTGDLGAAYMGLQILEREKQAFMANPEMQPELDEKQYIVGRQLRPEARMDVIYDLKERGIQPTAMIDISDGLASELFHICSQSGVGAVVYKDNLPADPQMLETAVEFNIDPLTCIMNGGEDYELLFTVPLAAYDELKNHPDITIIGNITEESEGVNLATKSGQVFPLKAQGWSHF</sequence>
<evidence type="ECO:0000259" key="4">
    <source>
        <dbReference type="Pfam" id="PF02769"/>
    </source>
</evidence>
<dbReference type="GO" id="GO:0009229">
    <property type="term" value="P:thiamine diphosphate biosynthetic process"/>
    <property type="evidence" value="ECO:0007669"/>
    <property type="project" value="UniProtKB-UniRule"/>
</dbReference>
<feature type="binding site" evidence="2">
    <location>
        <position position="51"/>
    </location>
    <ligand>
        <name>Mg(2+)</name>
        <dbReference type="ChEBI" id="CHEBI:18420"/>
        <label>4</label>
    </ligand>
</feature>
<dbReference type="PIRSF" id="PIRSF005303">
    <property type="entry name" value="Thiam_monoph_kin"/>
    <property type="match status" value="1"/>
</dbReference>
<keyword evidence="1 2" id="KW-0784">Thiamine biosynthesis</keyword>
<feature type="binding site" evidence="2">
    <location>
        <position position="60"/>
    </location>
    <ligand>
        <name>substrate</name>
    </ligand>
</feature>
<feature type="binding site" evidence="2">
    <location>
        <position position="235"/>
    </location>
    <ligand>
        <name>ATP</name>
        <dbReference type="ChEBI" id="CHEBI:30616"/>
    </ligand>
</feature>
<comment type="catalytic activity">
    <reaction evidence="2">
        <text>thiamine phosphate + ATP = thiamine diphosphate + ADP</text>
        <dbReference type="Rhea" id="RHEA:15913"/>
        <dbReference type="ChEBI" id="CHEBI:30616"/>
        <dbReference type="ChEBI" id="CHEBI:37575"/>
        <dbReference type="ChEBI" id="CHEBI:58937"/>
        <dbReference type="ChEBI" id="CHEBI:456216"/>
        <dbReference type="EC" id="2.7.4.16"/>
    </reaction>
</comment>
<feature type="binding site" evidence="2">
    <location>
        <position position="233"/>
    </location>
    <ligand>
        <name>Mg(2+)</name>
        <dbReference type="ChEBI" id="CHEBI:18420"/>
        <label>3</label>
    </ligand>
</feature>
<feature type="domain" description="PurM-like N-terminal" evidence="3">
    <location>
        <begin position="35"/>
        <end position="147"/>
    </location>
</feature>
<protein>
    <recommendedName>
        <fullName evidence="2">Thiamine-monophosphate kinase</fullName>
        <shortName evidence="2">TMP kinase</shortName>
        <shortName evidence="2">Thiamine-phosphate kinase</shortName>
        <ecNumber evidence="2">2.7.4.16</ecNumber>
    </recommendedName>
</protein>
<dbReference type="InterPro" id="IPR006283">
    <property type="entry name" value="ThiL-like"/>
</dbReference>
<dbReference type="SUPFAM" id="SSF56042">
    <property type="entry name" value="PurM C-terminal domain-like"/>
    <property type="match status" value="1"/>
</dbReference>
<feature type="binding site" evidence="2">
    <location>
        <position position="82"/>
    </location>
    <ligand>
        <name>Mg(2+)</name>
        <dbReference type="ChEBI" id="CHEBI:18420"/>
        <label>2</label>
    </ligand>
</feature>
<feature type="binding site" evidence="2">
    <location>
        <position position="53"/>
    </location>
    <ligand>
        <name>Mg(2+)</name>
        <dbReference type="ChEBI" id="CHEBI:18420"/>
        <label>2</label>
    </ligand>
</feature>
<dbReference type="Proteomes" id="UP000266005">
    <property type="component" value="Unassembled WGS sequence"/>
</dbReference>
<feature type="binding site" evidence="2">
    <location>
        <begin position="129"/>
        <end position="130"/>
    </location>
    <ligand>
        <name>ATP</name>
        <dbReference type="ChEBI" id="CHEBI:30616"/>
    </ligand>
</feature>
<dbReference type="UniPathway" id="UPA00060">
    <property type="reaction ID" value="UER00142"/>
</dbReference>
<dbReference type="SUPFAM" id="SSF55326">
    <property type="entry name" value="PurM N-terminal domain-like"/>
    <property type="match status" value="1"/>
</dbReference>
<dbReference type="GO" id="GO:0009228">
    <property type="term" value="P:thiamine biosynthetic process"/>
    <property type="evidence" value="ECO:0007669"/>
    <property type="project" value="UniProtKB-KW"/>
</dbReference>
<dbReference type="Gene3D" id="3.30.1330.10">
    <property type="entry name" value="PurM-like, N-terminal domain"/>
    <property type="match status" value="1"/>
</dbReference>
<dbReference type="Gene3D" id="3.90.650.10">
    <property type="entry name" value="PurM-like C-terminal domain"/>
    <property type="match status" value="1"/>
</dbReference>
<dbReference type="GO" id="GO:0009030">
    <property type="term" value="F:thiamine-phosphate kinase activity"/>
    <property type="evidence" value="ECO:0007669"/>
    <property type="project" value="UniProtKB-UniRule"/>
</dbReference>
<feature type="binding site" evidence="2">
    <location>
        <position position="156"/>
    </location>
    <ligand>
        <name>ATP</name>
        <dbReference type="ChEBI" id="CHEBI:30616"/>
    </ligand>
</feature>
<feature type="binding site" evidence="2">
    <location>
        <position position="52"/>
    </location>
    <ligand>
        <name>Mg(2+)</name>
        <dbReference type="ChEBI" id="CHEBI:18420"/>
        <label>1</label>
    </ligand>
</feature>
<feature type="binding site" evidence="2">
    <location>
        <position position="112"/>
    </location>
    <ligand>
        <name>ATP</name>
        <dbReference type="ChEBI" id="CHEBI:30616"/>
    </ligand>
</feature>
<dbReference type="InterPro" id="IPR010918">
    <property type="entry name" value="PurM-like_C_dom"/>
</dbReference>
<keyword evidence="2 5" id="KW-0418">Kinase</keyword>
<gene>
    <name evidence="2 5" type="primary">thiL</name>
    <name evidence="5" type="ORF">D1627_16820</name>
</gene>
<proteinExistence type="inferred from homology"/>
<evidence type="ECO:0000313" key="5">
    <source>
        <dbReference type="EMBL" id="RIJ34033.1"/>
    </source>
</evidence>
<dbReference type="InterPro" id="IPR036921">
    <property type="entry name" value="PurM-like_N_sf"/>
</dbReference>
<dbReference type="RefSeq" id="WP_119433443.1">
    <property type="nucleotide sequence ID" value="NZ_QWGE01000006.1"/>
</dbReference>
<dbReference type="Pfam" id="PF02769">
    <property type="entry name" value="AIRS_C"/>
    <property type="match status" value="1"/>
</dbReference>
<feature type="binding site" evidence="2">
    <location>
        <position position="37"/>
    </location>
    <ligand>
        <name>Mg(2+)</name>
        <dbReference type="ChEBI" id="CHEBI:18420"/>
        <label>3</label>
    </ligand>
</feature>